<dbReference type="InterPro" id="IPR055438">
    <property type="entry name" value="AstE_AspA_cat"/>
</dbReference>
<evidence type="ECO:0000313" key="7">
    <source>
        <dbReference type="EMBL" id="TDK67665.1"/>
    </source>
</evidence>
<dbReference type="Gene3D" id="3.40.630.10">
    <property type="entry name" value="Zn peptidases"/>
    <property type="match status" value="1"/>
</dbReference>
<comment type="cofactor">
    <cofactor evidence="1">
        <name>Zn(2+)</name>
        <dbReference type="ChEBI" id="CHEBI:29105"/>
    </cofactor>
</comment>
<dbReference type="Pfam" id="PF04952">
    <property type="entry name" value="AstE_AspA_hybrid"/>
    <property type="match status" value="1"/>
</dbReference>
<keyword evidence="3 7" id="KW-0378">Hydrolase</keyword>
<dbReference type="PANTHER" id="PTHR15162">
    <property type="entry name" value="ASPARTOACYLASE"/>
    <property type="match status" value="1"/>
</dbReference>
<dbReference type="Pfam" id="PF24827">
    <property type="entry name" value="AstE_AspA_cat"/>
    <property type="match status" value="1"/>
</dbReference>
<proteinExistence type="predicted"/>
<dbReference type="Proteomes" id="UP000294829">
    <property type="component" value="Unassembled WGS sequence"/>
</dbReference>
<dbReference type="AlphaFoldDB" id="A0A4R5W5D8"/>
<gene>
    <name evidence="7" type="ORF">E2I14_07055</name>
</gene>
<organism evidence="7 8">
    <name type="scientific">Sapientia aquatica</name>
    <dbReference type="NCBI Taxonomy" id="1549640"/>
    <lineage>
        <taxon>Bacteria</taxon>
        <taxon>Pseudomonadati</taxon>
        <taxon>Pseudomonadota</taxon>
        <taxon>Betaproteobacteria</taxon>
        <taxon>Burkholderiales</taxon>
        <taxon>Oxalobacteraceae</taxon>
        <taxon>Sapientia</taxon>
    </lineage>
</organism>
<sequence length="333" mass="36565">MQTQTEFCTDFAKGDFSSLVASFELAGFEVQQPIEGALQVCAKRTDVIIGEERLRLFISVGVHGDETAPIEMMAQLLYQLAQTPQALAVDLLITIGNIGAIAQAKRFIDVDLNRLFTPQRQQFNDTHEAARADQLMQVSQQFFAAHAHKWHLDLHTAIRASFYPTFAIVPGAHNPDFIAWLDQAGIDAAVLNPQVSVTFSSYTCQHLGAVSCTAELGRVGELGKNDLTQFVRTQAALDSLLRAGLVRTAAKAETATSPSILVFRVAQEMIKRSEAFQLSFDGSTQNFTQFAPNTVIATDGEHRYVVGPEPEYVLFPNQNVRVGLRAGLLVVRV</sequence>
<dbReference type="SUPFAM" id="SSF53187">
    <property type="entry name" value="Zn-dependent exopeptidases"/>
    <property type="match status" value="1"/>
</dbReference>
<dbReference type="EC" id="3.5.1.96" evidence="7"/>
<evidence type="ECO:0000313" key="8">
    <source>
        <dbReference type="Proteomes" id="UP000294829"/>
    </source>
</evidence>
<reference evidence="7 8" key="1">
    <citation type="submission" date="2019-03" db="EMBL/GenBank/DDBJ databases">
        <title>Sapientia aquatica gen. nov., sp. nov., isolated from a crater lake.</title>
        <authorList>
            <person name="Felfoldi T."/>
            <person name="Szabo A."/>
            <person name="Toth E."/>
            <person name="Schumann P."/>
            <person name="Keki Z."/>
            <person name="Marialigeti K."/>
            <person name="Mathe I."/>
        </authorList>
    </citation>
    <scope>NUCLEOTIDE SEQUENCE [LARGE SCALE GENOMIC DNA]</scope>
    <source>
        <strain evidence="7 8">SA-152</strain>
    </source>
</reference>
<dbReference type="InterPro" id="IPR007036">
    <property type="entry name" value="Aste_AspA_hybrid_dom"/>
</dbReference>
<keyword evidence="4" id="KW-0862">Zinc</keyword>
<dbReference type="PANTHER" id="PTHR15162:SF7">
    <property type="entry name" value="SUCCINYLGLUTAMATE DESUCCINYLASE"/>
    <property type="match status" value="1"/>
</dbReference>
<evidence type="ECO:0000256" key="3">
    <source>
        <dbReference type="ARBA" id="ARBA00022801"/>
    </source>
</evidence>
<keyword evidence="2" id="KW-0479">Metal-binding</keyword>
<name>A0A4R5W5D8_9BURK</name>
<feature type="domain" description="AstE/AspA barrel-sandwich hybrid" evidence="5">
    <location>
        <begin position="260"/>
        <end position="332"/>
    </location>
</feature>
<dbReference type="GO" id="GO:0009017">
    <property type="term" value="F:succinylglutamate desuccinylase activity"/>
    <property type="evidence" value="ECO:0007669"/>
    <property type="project" value="UniProtKB-EC"/>
</dbReference>
<evidence type="ECO:0000256" key="2">
    <source>
        <dbReference type="ARBA" id="ARBA00022723"/>
    </source>
</evidence>
<dbReference type="GO" id="GO:0016788">
    <property type="term" value="F:hydrolase activity, acting on ester bonds"/>
    <property type="evidence" value="ECO:0007669"/>
    <property type="project" value="InterPro"/>
</dbReference>
<evidence type="ECO:0000259" key="6">
    <source>
        <dbReference type="Pfam" id="PF24827"/>
    </source>
</evidence>
<accession>A0A4R5W5D8</accession>
<protein>
    <submittedName>
        <fullName evidence="7">Succinylglutamate desuccinylase</fullName>
        <ecNumber evidence="7">3.5.1.96</ecNumber>
    </submittedName>
</protein>
<evidence type="ECO:0000259" key="5">
    <source>
        <dbReference type="Pfam" id="PF04952"/>
    </source>
</evidence>
<evidence type="ECO:0000256" key="4">
    <source>
        <dbReference type="ARBA" id="ARBA00022833"/>
    </source>
</evidence>
<comment type="caution">
    <text evidence="7">The sequence shown here is derived from an EMBL/GenBank/DDBJ whole genome shotgun (WGS) entry which is preliminary data.</text>
</comment>
<feature type="domain" description="Succinylglutamate desuccinylase/Aspartoacylase catalytic" evidence="6">
    <location>
        <begin position="55"/>
        <end position="238"/>
    </location>
</feature>
<dbReference type="OrthoDB" id="5290473at2"/>
<dbReference type="EMBL" id="SMYL01000002">
    <property type="protein sequence ID" value="TDK67665.1"/>
    <property type="molecule type" value="Genomic_DNA"/>
</dbReference>
<dbReference type="GO" id="GO:0046872">
    <property type="term" value="F:metal ion binding"/>
    <property type="evidence" value="ECO:0007669"/>
    <property type="project" value="UniProtKB-KW"/>
</dbReference>
<evidence type="ECO:0000256" key="1">
    <source>
        <dbReference type="ARBA" id="ARBA00001947"/>
    </source>
</evidence>
<keyword evidence="8" id="KW-1185">Reference proteome</keyword>
<dbReference type="NCBIfam" id="NF003706">
    <property type="entry name" value="PRK05324.1"/>
    <property type="match status" value="1"/>
</dbReference>
<dbReference type="InterPro" id="IPR050178">
    <property type="entry name" value="AspA/AstE_fam"/>
</dbReference>